<sequence length="446" mass="49747">MEWNHWWSYEDHSIDEDVFRANVDVAAGLGVDLCTLDAGWFGPSDPATHWVDHRGDWHLVNTSRFPSGLRALSDHVHARGMRFGLWCEIEALGPKAALNAERPDLVARREGASLGYVCFGSPAARTWAHETLSRLVEEHGADWIKLDFNLDPGLGCDRTDHGHGAGDGLFEHYLGYYAVLDRIRSEHPHVVLENCSSGGLRIDLGLARHTHVTFLSDPDWPEHGLQILWGASTALHPSRLLHWGWSQWWKSDHPHQTFEPDSSSLTDAQHDYYRRIAMVGAYGLSWKLPDLSERLRERLRHHHALYRETVAPFVAAGDFRRLTGQPRRFGAGERWAAFQYTRTDPDDHLLLVFRLPGGQETRTIRPLALEPTGEYAVHGDPSDAGVPSAAGAPDAADPERRTGADLLANGLTLRPPEEGSAIIVLRRVGASRDSPTVHAPVVRSQS</sequence>
<protein>
    <submittedName>
        <fullName evidence="4">Alpha-galactosidase</fullName>
    </submittedName>
</protein>
<dbReference type="InterPro" id="IPR017853">
    <property type="entry name" value="GH"/>
</dbReference>
<dbReference type="Pfam" id="PF02065">
    <property type="entry name" value="Melibiase"/>
    <property type="match status" value="1"/>
</dbReference>
<name>A0A927N2L3_9ACTN</name>
<dbReference type="InterPro" id="IPR050985">
    <property type="entry name" value="Alpha-glycosidase_related"/>
</dbReference>
<proteinExistence type="predicted"/>
<keyword evidence="2" id="KW-0326">Glycosidase</keyword>
<gene>
    <name evidence="4" type="ORF">HEB94_004630</name>
</gene>
<reference evidence="4" key="1">
    <citation type="submission" date="2020-10" db="EMBL/GenBank/DDBJ databases">
        <title>Sequencing the genomes of 1000 actinobacteria strains.</title>
        <authorList>
            <person name="Klenk H.-P."/>
        </authorList>
    </citation>
    <scope>NUCLEOTIDE SEQUENCE</scope>
    <source>
        <strain evidence="4">DSM 45354</strain>
    </source>
</reference>
<dbReference type="InterPro" id="IPR013785">
    <property type="entry name" value="Aldolase_TIM"/>
</dbReference>
<accession>A0A927N2L3</accession>
<evidence type="ECO:0000256" key="1">
    <source>
        <dbReference type="ARBA" id="ARBA00022801"/>
    </source>
</evidence>
<feature type="region of interest" description="Disordered" evidence="3">
    <location>
        <begin position="378"/>
        <end position="402"/>
    </location>
</feature>
<evidence type="ECO:0000313" key="4">
    <source>
        <dbReference type="EMBL" id="MBE1607782.1"/>
    </source>
</evidence>
<dbReference type="AlphaFoldDB" id="A0A927N2L3"/>
<dbReference type="EMBL" id="JADBEM010000001">
    <property type="protein sequence ID" value="MBE1607782.1"/>
    <property type="molecule type" value="Genomic_DNA"/>
</dbReference>
<dbReference type="PANTHER" id="PTHR43053">
    <property type="entry name" value="GLYCOSIDASE FAMILY 31"/>
    <property type="match status" value="1"/>
</dbReference>
<evidence type="ECO:0000256" key="2">
    <source>
        <dbReference type="ARBA" id="ARBA00023295"/>
    </source>
</evidence>
<dbReference type="Gene3D" id="3.20.20.70">
    <property type="entry name" value="Aldolase class I"/>
    <property type="match status" value="1"/>
</dbReference>
<dbReference type="SUPFAM" id="SSF51445">
    <property type="entry name" value="(Trans)glycosidases"/>
    <property type="match status" value="1"/>
</dbReference>
<dbReference type="GO" id="GO:0004557">
    <property type="term" value="F:alpha-galactosidase activity"/>
    <property type="evidence" value="ECO:0007669"/>
    <property type="project" value="InterPro"/>
</dbReference>
<keyword evidence="5" id="KW-1185">Reference proteome</keyword>
<keyword evidence="1" id="KW-0378">Hydrolase</keyword>
<dbReference type="PRINTS" id="PR00743">
    <property type="entry name" value="GLHYDRLASE36"/>
</dbReference>
<dbReference type="Proteomes" id="UP000638648">
    <property type="component" value="Unassembled WGS sequence"/>
</dbReference>
<dbReference type="InterPro" id="IPR002252">
    <property type="entry name" value="Glyco_hydro_36"/>
</dbReference>
<feature type="compositionally biased region" description="Low complexity" evidence="3">
    <location>
        <begin position="382"/>
        <end position="395"/>
    </location>
</feature>
<dbReference type="PANTHER" id="PTHR43053:SF3">
    <property type="entry name" value="ALPHA-GALACTOSIDASE C-RELATED"/>
    <property type="match status" value="1"/>
</dbReference>
<evidence type="ECO:0000256" key="3">
    <source>
        <dbReference type="SAM" id="MobiDB-lite"/>
    </source>
</evidence>
<dbReference type="CDD" id="cd14791">
    <property type="entry name" value="GH36"/>
    <property type="match status" value="1"/>
</dbReference>
<evidence type="ECO:0000313" key="5">
    <source>
        <dbReference type="Proteomes" id="UP000638648"/>
    </source>
</evidence>
<comment type="caution">
    <text evidence="4">The sequence shown here is derived from an EMBL/GenBank/DDBJ whole genome shotgun (WGS) entry which is preliminary data.</text>
</comment>
<dbReference type="RefSeq" id="WP_337917899.1">
    <property type="nucleotide sequence ID" value="NZ_BAABJL010000040.1"/>
</dbReference>
<dbReference type="GO" id="GO:0016052">
    <property type="term" value="P:carbohydrate catabolic process"/>
    <property type="evidence" value="ECO:0007669"/>
    <property type="project" value="InterPro"/>
</dbReference>
<organism evidence="4 5">
    <name type="scientific">Actinopolymorpha pittospori</name>
    <dbReference type="NCBI Taxonomy" id="648752"/>
    <lineage>
        <taxon>Bacteria</taxon>
        <taxon>Bacillati</taxon>
        <taxon>Actinomycetota</taxon>
        <taxon>Actinomycetes</taxon>
        <taxon>Propionibacteriales</taxon>
        <taxon>Actinopolymorphaceae</taxon>
        <taxon>Actinopolymorpha</taxon>
    </lineage>
</organism>